<dbReference type="RefSeq" id="WP_102111134.1">
    <property type="nucleotide sequence ID" value="NZ_BMGN01000004.1"/>
</dbReference>
<dbReference type="AlphaFoldDB" id="A0A2K9N8J5"/>
<evidence type="ECO:0000256" key="4">
    <source>
        <dbReference type="ARBA" id="ARBA00022827"/>
    </source>
</evidence>
<evidence type="ECO:0000256" key="1">
    <source>
        <dbReference type="ARBA" id="ARBA00001974"/>
    </source>
</evidence>
<accession>A0A2K9N8J5</accession>
<feature type="domain" description="Glucose-methanol-choline oxidoreductase C-terminal" evidence="7">
    <location>
        <begin position="431"/>
        <end position="551"/>
    </location>
</feature>
<organism evidence="8 9">
    <name type="scientific">Niveispirillum cyanobacteriorum</name>
    <dbReference type="NCBI Taxonomy" id="1612173"/>
    <lineage>
        <taxon>Bacteria</taxon>
        <taxon>Pseudomonadati</taxon>
        <taxon>Pseudomonadota</taxon>
        <taxon>Alphaproteobacteria</taxon>
        <taxon>Rhodospirillales</taxon>
        <taxon>Azospirillaceae</taxon>
        <taxon>Niveispirillum</taxon>
    </lineage>
</organism>
<dbReference type="Pfam" id="PF00732">
    <property type="entry name" value="GMC_oxred_N"/>
    <property type="match status" value="1"/>
</dbReference>
<keyword evidence="5" id="KW-0560">Oxidoreductase</keyword>
<dbReference type="EMBL" id="CP025611">
    <property type="protein sequence ID" value="AUN29399.1"/>
    <property type="molecule type" value="Genomic_DNA"/>
</dbReference>
<dbReference type="PANTHER" id="PTHR42784">
    <property type="entry name" value="PYRANOSE 2-OXIDASE"/>
    <property type="match status" value="1"/>
</dbReference>
<reference evidence="8 9" key="1">
    <citation type="submission" date="2017-12" db="EMBL/GenBank/DDBJ databases">
        <title>Genomes of bacteria within cyanobacterial aggregates.</title>
        <authorList>
            <person name="Cai H."/>
        </authorList>
    </citation>
    <scope>NUCLEOTIDE SEQUENCE [LARGE SCALE GENOMIC DNA]</scope>
    <source>
        <strain evidence="8 9">TH16</strain>
    </source>
</reference>
<keyword evidence="4" id="KW-0274">FAD</keyword>
<evidence type="ECO:0000259" key="7">
    <source>
        <dbReference type="Pfam" id="PF05199"/>
    </source>
</evidence>
<evidence type="ECO:0000313" key="8">
    <source>
        <dbReference type="EMBL" id="AUN29399.1"/>
    </source>
</evidence>
<evidence type="ECO:0000313" key="9">
    <source>
        <dbReference type="Proteomes" id="UP000234752"/>
    </source>
</evidence>
<protein>
    <submittedName>
        <fullName evidence="8">GMC family oxidoreductase</fullName>
    </submittedName>
</protein>
<name>A0A2K9N8J5_9PROT</name>
<dbReference type="PANTHER" id="PTHR42784:SF1">
    <property type="entry name" value="PYRANOSE 2-OXIDASE"/>
    <property type="match status" value="1"/>
</dbReference>
<dbReference type="KEGG" id="ncb:C0V82_03460"/>
<proteinExistence type="inferred from homology"/>
<comment type="cofactor">
    <cofactor evidence="1">
        <name>FAD</name>
        <dbReference type="ChEBI" id="CHEBI:57692"/>
    </cofactor>
</comment>
<sequence>MEWDAIVVGSGITGGWAAKELCEKGLKTLVLERGRHIDHGGPDYTDMEAPWEVEFRNLVPEDWPDKGWHYMKDKGDWIYKMQHLQFFADTKTYPFSYPEDRPFMWTRGYQLGGRSLTWYRQSYRWGEADFTANLRDGHGVDWPIRYADLAPWYDHVERFAGISGSLEGLDEVPDGVFQPPFEMNCAERRVSERLKRQRPDLHMIMGRTANLTAPTAEQEALGRSRCQARSHCSRGCSFGAYFSSLSATLPAAKNTGNLTILTDQICHSLEHDPATGRVTGVRVIDANSMTTSTHRARLVFLCASAIGSAHIMLNSRSEAHPRGLANGSDALGRYLMDHVGGAWAAGRVPGMLDRYEYGRRPNNIYIPNVRARGQKPGDGFIRGFGFQGGATRGRAMDGAGRRAGFGAKVKDAATDYGPWTIRIDMFGEMLPHADNRLTLHPTKTDRWGIPLAHLDCTLRENELAMIARGRDEAAEILRAGGCEDVTAGARFDHPVGFKTHEMGTARMGRDPATSVLNAWNQAHEVANLFVTDGACMASNGTQNPSLTYMALTARAASHAVELLREGAI</sequence>
<evidence type="ECO:0000259" key="6">
    <source>
        <dbReference type="Pfam" id="PF00732"/>
    </source>
</evidence>
<gene>
    <name evidence="8" type="ORF">C0V82_03460</name>
</gene>
<dbReference type="GO" id="GO:0050660">
    <property type="term" value="F:flavin adenine dinucleotide binding"/>
    <property type="evidence" value="ECO:0007669"/>
    <property type="project" value="InterPro"/>
</dbReference>
<keyword evidence="9" id="KW-1185">Reference proteome</keyword>
<dbReference type="SUPFAM" id="SSF54373">
    <property type="entry name" value="FAD-linked reductases, C-terminal domain"/>
    <property type="match status" value="1"/>
</dbReference>
<dbReference type="GO" id="GO:0016614">
    <property type="term" value="F:oxidoreductase activity, acting on CH-OH group of donors"/>
    <property type="evidence" value="ECO:0007669"/>
    <property type="project" value="InterPro"/>
</dbReference>
<keyword evidence="3" id="KW-0285">Flavoprotein</keyword>
<dbReference type="Gene3D" id="3.50.50.60">
    <property type="entry name" value="FAD/NAD(P)-binding domain"/>
    <property type="match status" value="2"/>
</dbReference>
<dbReference type="Proteomes" id="UP000234752">
    <property type="component" value="Chromosome eg_1"/>
</dbReference>
<dbReference type="SUPFAM" id="SSF51905">
    <property type="entry name" value="FAD/NAD(P)-binding domain"/>
    <property type="match status" value="1"/>
</dbReference>
<evidence type="ECO:0000256" key="5">
    <source>
        <dbReference type="ARBA" id="ARBA00023002"/>
    </source>
</evidence>
<evidence type="ECO:0000256" key="2">
    <source>
        <dbReference type="ARBA" id="ARBA00010790"/>
    </source>
</evidence>
<dbReference type="OrthoDB" id="9798604at2"/>
<dbReference type="Pfam" id="PF05199">
    <property type="entry name" value="GMC_oxred_C"/>
    <property type="match status" value="1"/>
</dbReference>
<comment type="similarity">
    <text evidence="2">Belongs to the GMC oxidoreductase family.</text>
</comment>
<feature type="domain" description="Glucose-methanol-choline oxidoreductase N-terminal" evidence="6">
    <location>
        <begin position="6"/>
        <end position="339"/>
    </location>
</feature>
<dbReference type="InterPro" id="IPR007867">
    <property type="entry name" value="GMC_OxRtase_C"/>
</dbReference>
<dbReference type="InterPro" id="IPR051473">
    <property type="entry name" value="P2Ox-like"/>
</dbReference>
<evidence type="ECO:0000256" key="3">
    <source>
        <dbReference type="ARBA" id="ARBA00022630"/>
    </source>
</evidence>
<dbReference type="InterPro" id="IPR000172">
    <property type="entry name" value="GMC_OxRdtase_N"/>
</dbReference>
<dbReference type="InterPro" id="IPR036188">
    <property type="entry name" value="FAD/NAD-bd_sf"/>
</dbReference>